<proteinExistence type="predicted"/>
<dbReference type="EMBL" id="JBHSKF010000017">
    <property type="protein sequence ID" value="MFC5290559.1"/>
    <property type="molecule type" value="Genomic_DNA"/>
</dbReference>
<dbReference type="Proteomes" id="UP001596157">
    <property type="component" value="Unassembled WGS sequence"/>
</dbReference>
<sequence>MLDDDVLRCSVDDLVAALRQALVALVPVADRLLMGWRVEGEEHVDWELLSSAVFDACVGGPVRAEIGRVDDELPLARYDIDQMDFARFSWIRVEAPDHGDCLVMIRLVTGSEPFDSVRVVSLDPVSGAARGRLVLPYERCRFAFVRRTRGGRETVVRDVTAVE</sequence>
<dbReference type="RefSeq" id="WP_378250449.1">
    <property type="nucleotide sequence ID" value="NZ_JBHSKF010000017.1"/>
</dbReference>
<accession>A0ABW0ETQ5</accession>
<protein>
    <submittedName>
        <fullName evidence="1">Uncharacterized protein</fullName>
    </submittedName>
</protein>
<organism evidence="1 2">
    <name type="scientific">Actinokineospora guangxiensis</name>
    <dbReference type="NCBI Taxonomy" id="1490288"/>
    <lineage>
        <taxon>Bacteria</taxon>
        <taxon>Bacillati</taxon>
        <taxon>Actinomycetota</taxon>
        <taxon>Actinomycetes</taxon>
        <taxon>Pseudonocardiales</taxon>
        <taxon>Pseudonocardiaceae</taxon>
        <taxon>Actinokineospora</taxon>
    </lineage>
</organism>
<keyword evidence="2" id="KW-1185">Reference proteome</keyword>
<comment type="caution">
    <text evidence="1">The sequence shown here is derived from an EMBL/GenBank/DDBJ whole genome shotgun (WGS) entry which is preliminary data.</text>
</comment>
<reference evidence="2" key="1">
    <citation type="journal article" date="2019" name="Int. J. Syst. Evol. Microbiol.">
        <title>The Global Catalogue of Microorganisms (GCM) 10K type strain sequencing project: providing services to taxonomists for standard genome sequencing and annotation.</title>
        <authorList>
            <consortium name="The Broad Institute Genomics Platform"/>
            <consortium name="The Broad Institute Genome Sequencing Center for Infectious Disease"/>
            <person name="Wu L."/>
            <person name="Ma J."/>
        </authorList>
    </citation>
    <scope>NUCLEOTIDE SEQUENCE [LARGE SCALE GENOMIC DNA]</scope>
    <source>
        <strain evidence="2">CCUG 59778</strain>
    </source>
</reference>
<gene>
    <name evidence="1" type="ORF">ACFPM7_26190</name>
</gene>
<evidence type="ECO:0000313" key="2">
    <source>
        <dbReference type="Proteomes" id="UP001596157"/>
    </source>
</evidence>
<name>A0ABW0ETQ5_9PSEU</name>
<evidence type="ECO:0000313" key="1">
    <source>
        <dbReference type="EMBL" id="MFC5290559.1"/>
    </source>
</evidence>